<dbReference type="SUPFAM" id="SSF53335">
    <property type="entry name" value="S-adenosyl-L-methionine-dependent methyltransferases"/>
    <property type="match status" value="1"/>
</dbReference>
<dbReference type="GO" id="GO:0008168">
    <property type="term" value="F:methyltransferase activity"/>
    <property type="evidence" value="ECO:0007669"/>
    <property type="project" value="TreeGrafter"/>
</dbReference>
<gene>
    <name evidence="1" type="ORF">LARSCL_LOCUS20993</name>
</gene>
<reference evidence="1 2" key="1">
    <citation type="submission" date="2024-04" db="EMBL/GenBank/DDBJ databases">
        <authorList>
            <person name="Rising A."/>
            <person name="Reimegard J."/>
            <person name="Sonavane S."/>
            <person name="Akerstrom W."/>
            <person name="Nylinder S."/>
            <person name="Hedman E."/>
            <person name="Kallberg Y."/>
        </authorList>
    </citation>
    <scope>NUCLEOTIDE SEQUENCE [LARGE SCALE GENOMIC DNA]</scope>
</reference>
<evidence type="ECO:0000313" key="1">
    <source>
        <dbReference type="EMBL" id="CAL1298786.1"/>
    </source>
</evidence>
<evidence type="ECO:0000313" key="2">
    <source>
        <dbReference type="Proteomes" id="UP001497382"/>
    </source>
</evidence>
<accession>A0AAV2BR74</accession>
<comment type="caution">
    <text evidence="1">The sequence shown here is derived from an EMBL/GenBank/DDBJ whole genome shotgun (WGS) entry which is preliminary data.</text>
</comment>
<keyword evidence="2" id="KW-1185">Reference proteome</keyword>
<sequence>MNLATAQNAFLDLINSIEIQDKAEFLSWLRDNFLAESSDSRAYFDLRTIAEDIKTLIPTEAIFPSEQVNHSKMSSGNNEPIMHVDSFLFEDDQIDALVEEGKMSRNYCKSCGSVDVAPITFISHSASVQRIEFIFQYMLPDLSGKVLLDVGSRLGAVLYGAYYCSSASKIIGVEMNQDLCKLQNHIIEKYDLKDKIQIICDNICNLPEVVHAADVIIFNNVFECFMPKETQEQIWTWLRNNVTKSGTILVTVPTMEDTLSSLETGIDISSWLRRVPITDPTAVLKMGDQDLLSEICSYVVI</sequence>
<protein>
    <recommendedName>
        <fullName evidence="3">Methyltransferase type 11 domain-containing protein</fullName>
    </recommendedName>
</protein>
<organism evidence="1 2">
    <name type="scientific">Larinioides sclopetarius</name>
    <dbReference type="NCBI Taxonomy" id="280406"/>
    <lineage>
        <taxon>Eukaryota</taxon>
        <taxon>Metazoa</taxon>
        <taxon>Ecdysozoa</taxon>
        <taxon>Arthropoda</taxon>
        <taxon>Chelicerata</taxon>
        <taxon>Arachnida</taxon>
        <taxon>Araneae</taxon>
        <taxon>Araneomorphae</taxon>
        <taxon>Entelegynae</taxon>
        <taxon>Araneoidea</taxon>
        <taxon>Araneidae</taxon>
        <taxon>Larinioides</taxon>
    </lineage>
</organism>
<dbReference type="Gene3D" id="3.40.50.150">
    <property type="entry name" value="Vaccinia Virus protein VP39"/>
    <property type="match status" value="1"/>
</dbReference>
<dbReference type="PANTHER" id="PTHR43675:SF1">
    <property type="entry name" value="RIKEN CDNA 2700097O09 GENE"/>
    <property type="match status" value="1"/>
</dbReference>
<dbReference type="CDD" id="cd02440">
    <property type="entry name" value="AdoMet_MTases"/>
    <property type="match status" value="1"/>
</dbReference>
<dbReference type="InterPro" id="IPR026669">
    <property type="entry name" value="Arsenite_MeTrfase-like"/>
</dbReference>
<dbReference type="EMBL" id="CAXIEN010000475">
    <property type="protein sequence ID" value="CAL1298786.1"/>
    <property type="molecule type" value="Genomic_DNA"/>
</dbReference>
<name>A0AAV2BR74_9ARAC</name>
<proteinExistence type="predicted"/>
<dbReference type="PANTHER" id="PTHR43675">
    <property type="entry name" value="ARSENITE METHYLTRANSFERASE"/>
    <property type="match status" value="1"/>
</dbReference>
<dbReference type="InterPro" id="IPR029063">
    <property type="entry name" value="SAM-dependent_MTases_sf"/>
</dbReference>
<dbReference type="AlphaFoldDB" id="A0AAV2BR74"/>
<evidence type="ECO:0008006" key="3">
    <source>
        <dbReference type="Google" id="ProtNLM"/>
    </source>
</evidence>
<dbReference type="Proteomes" id="UP001497382">
    <property type="component" value="Unassembled WGS sequence"/>
</dbReference>